<dbReference type="AlphaFoldDB" id="A0A1E3NME9"/>
<keyword evidence="1" id="KW-0547">Nucleotide-binding</keyword>
<dbReference type="GO" id="GO:0030983">
    <property type="term" value="F:mismatched DNA binding"/>
    <property type="evidence" value="ECO:0007669"/>
    <property type="project" value="InterPro"/>
</dbReference>
<dbReference type="InterPro" id="IPR000432">
    <property type="entry name" value="DNA_mismatch_repair_MutS_C"/>
</dbReference>
<dbReference type="OrthoDB" id="276261at2759"/>
<evidence type="ECO:0000313" key="5">
    <source>
        <dbReference type="EMBL" id="ODQ46788.1"/>
    </source>
</evidence>
<sequence>MILEHIEMLVSAEYSSLKINKSLSTKVSHDLSEPNMSTFSMEMQEMSFVLQNANKDSLIIVDELGKKNWLQRWYLHMYKYA</sequence>
<dbReference type="GO" id="GO:0005524">
    <property type="term" value="F:ATP binding"/>
    <property type="evidence" value="ECO:0007669"/>
    <property type="project" value="UniProtKB-KW"/>
</dbReference>
<dbReference type="Pfam" id="PF00488">
    <property type="entry name" value="MutS_V"/>
    <property type="match status" value="1"/>
</dbReference>
<evidence type="ECO:0000256" key="3">
    <source>
        <dbReference type="ARBA" id="ARBA00023125"/>
    </source>
</evidence>
<keyword evidence="3" id="KW-0238">DNA-binding</keyword>
<dbReference type="EMBL" id="KV454003">
    <property type="protein sequence ID" value="ODQ46788.1"/>
    <property type="molecule type" value="Genomic_DNA"/>
</dbReference>
<accession>A0A1E3NME9</accession>
<gene>
    <name evidence="5" type="ORF">PICMEDRAFT_16611</name>
</gene>
<dbReference type="Proteomes" id="UP000094455">
    <property type="component" value="Unassembled WGS sequence"/>
</dbReference>
<evidence type="ECO:0000313" key="6">
    <source>
        <dbReference type="Proteomes" id="UP000094455"/>
    </source>
</evidence>
<dbReference type="InterPro" id="IPR027417">
    <property type="entry name" value="P-loop_NTPase"/>
</dbReference>
<keyword evidence="6" id="KW-1185">Reference proteome</keyword>
<name>A0A1E3NME9_9ASCO</name>
<organism evidence="5 6">
    <name type="scientific">Pichia membranifaciens NRRL Y-2026</name>
    <dbReference type="NCBI Taxonomy" id="763406"/>
    <lineage>
        <taxon>Eukaryota</taxon>
        <taxon>Fungi</taxon>
        <taxon>Dikarya</taxon>
        <taxon>Ascomycota</taxon>
        <taxon>Saccharomycotina</taxon>
        <taxon>Pichiomycetes</taxon>
        <taxon>Pichiales</taxon>
        <taxon>Pichiaceae</taxon>
        <taxon>Pichia</taxon>
    </lineage>
</organism>
<dbReference type="STRING" id="763406.A0A1E3NME9"/>
<dbReference type="Gene3D" id="3.40.50.300">
    <property type="entry name" value="P-loop containing nucleotide triphosphate hydrolases"/>
    <property type="match status" value="1"/>
</dbReference>
<evidence type="ECO:0000256" key="2">
    <source>
        <dbReference type="ARBA" id="ARBA00022840"/>
    </source>
</evidence>
<reference evidence="5 6" key="1">
    <citation type="journal article" date="2016" name="Proc. Natl. Acad. Sci. U.S.A.">
        <title>Comparative genomics of biotechnologically important yeasts.</title>
        <authorList>
            <person name="Riley R."/>
            <person name="Haridas S."/>
            <person name="Wolfe K.H."/>
            <person name="Lopes M.R."/>
            <person name="Hittinger C.T."/>
            <person name="Goeker M."/>
            <person name="Salamov A.A."/>
            <person name="Wisecaver J.H."/>
            <person name="Long T.M."/>
            <person name="Calvey C.H."/>
            <person name="Aerts A.L."/>
            <person name="Barry K.W."/>
            <person name="Choi C."/>
            <person name="Clum A."/>
            <person name="Coughlan A.Y."/>
            <person name="Deshpande S."/>
            <person name="Douglass A.P."/>
            <person name="Hanson S.J."/>
            <person name="Klenk H.-P."/>
            <person name="LaButti K.M."/>
            <person name="Lapidus A."/>
            <person name="Lindquist E.A."/>
            <person name="Lipzen A.M."/>
            <person name="Meier-Kolthoff J.P."/>
            <person name="Ohm R.A."/>
            <person name="Otillar R.P."/>
            <person name="Pangilinan J.L."/>
            <person name="Peng Y."/>
            <person name="Rokas A."/>
            <person name="Rosa C.A."/>
            <person name="Scheuner C."/>
            <person name="Sibirny A.A."/>
            <person name="Slot J.C."/>
            <person name="Stielow J.B."/>
            <person name="Sun H."/>
            <person name="Kurtzman C.P."/>
            <person name="Blackwell M."/>
            <person name="Grigoriev I.V."/>
            <person name="Jeffries T.W."/>
        </authorList>
    </citation>
    <scope>NUCLEOTIDE SEQUENCE [LARGE SCALE GENOMIC DNA]</scope>
    <source>
        <strain evidence="5 6">NRRL Y-2026</strain>
    </source>
</reference>
<dbReference type="GeneID" id="30177964"/>
<dbReference type="GO" id="GO:0006298">
    <property type="term" value="P:mismatch repair"/>
    <property type="evidence" value="ECO:0007669"/>
    <property type="project" value="InterPro"/>
</dbReference>
<feature type="domain" description="DNA mismatch repair proteins mutS family" evidence="4">
    <location>
        <begin position="2"/>
        <end position="66"/>
    </location>
</feature>
<keyword evidence="2" id="KW-0067">ATP-binding</keyword>
<dbReference type="RefSeq" id="XP_019017901.1">
    <property type="nucleotide sequence ID" value="XM_019161277.1"/>
</dbReference>
<protein>
    <recommendedName>
        <fullName evidence="4">DNA mismatch repair proteins mutS family domain-containing protein</fullName>
    </recommendedName>
</protein>
<proteinExistence type="predicted"/>
<evidence type="ECO:0000259" key="4">
    <source>
        <dbReference type="Pfam" id="PF00488"/>
    </source>
</evidence>
<evidence type="ECO:0000256" key="1">
    <source>
        <dbReference type="ARBA" id="ARBA00022741"/>
    </source>
</evidence>